<dbReference type="GO" id="GO:0005886">
    <property type="term" value="C:plasma membrane"/>
    <property type="evidence" value="ECO:0007669"/>
    <property type="project" value="UniProtKB-SubCell"/>
</dbReference>
<evidence type="ECO:0000256" key="4">
    <source>
        <dbReference type="ARBA" id="ARBA00022679"/>
    </source>
</evidence>
<gene>
    <name evidence="11" type="ORF">FPZ22_00710</name>
</gene>
<keyword evidence="6 8" id="KW-1133">Transmembrane helix</keyword>
<feature type="domain" description="Phosphoethanolamine transferase N-terminal" evidence="10">
    <location>
        <begin position="83"/>
        <end position="229"/>
    </location>
</feature>
<keyword evidence="2" id="KW-1003">Cell membrane</keyword>
<feature type="transmembrane region" description="Helical" evidence="8">
    <location>
        <begin position="174"/>
        <end position="197"/>
    </location>
</feature>
<comment type="subcellular location">
    <subcellularLocation>
        <location evidence="1">Cell inner membrane</location>
        <topology evidence="1">Multi-pass membrane protein</topology>
    </subcellularLocation>
</comment>
<dbReference type="InterPro" id="IPR000917">
    <property type="entry name" value="Sulfatase_N"/>
</dbReference>
<dbReference type="GO" id="GO:0009244">
    <property type="term" value="P:lipopolysaccharide core region biosynthetic process"/>
    <property type="evidence" value="ECO:0007669"/>
    <property type="project" value="TreeGrafter"/>
</dbReference>
<accession>A0A518N114</accession>
<dbReference type="GO" id="GO:0016776">
    <property type="term" value="F:phosphotransferase activity, phosphate group as acceptor"/>
    <property type="evidence" value="ECO:0007669"/>
    <property type="project" value="TreeGrafter"/>
</dbReference>
<keyword evidence="12" id="KW-1185">Reference proteome</keyword>
<dbReference type="InterPro" id="IPR012549">
    <property type="entry name" value="EptA-like_N"/>
</dbReference>
<dbReference type="InterPro" id="IPR040423">
    <property type="entry name" value="PEA_transferase"/>
</dbReference>
<keyword evidence="3" id="KW-0997">Cell inner membrane</keyword>
<dbReference type="Proteomes" id="UP000316584">
    <property type="component" value="Chromosome"/>
</dbReference>
<dbReference type="RefSeq" id="WP_144889374.1">
    <property type="nucleotide sequence ID" value="NZ_CP042218.1"/>
</dbReference>
<evidence type="ECO:0000313" key="11">
    <source>
        <dbReference type="EMBL" id="QDW65605.1"/>
    </source>
</evidence>
<dbReference type="KEGG" id="lug:FPZ22_00710"/>
<feature type="transmembrane region" description="Helical" evidence="8">
    <location>
        <begin position="142"/>
        <end position="162"/>
    </location>
</feature>
<dbReference type="CDD" id="cd16017">
    <property type="entry name" value="LptA"/>
    <property type="match status" value="1"/>
</dbReference>
<dbReference type="Gene3D" id="3.40.720.10">
    <property type="entry name" value="Alkaline Phosphatase, subunit A"/>
    <property type="match status" value="1"/>
</dbReference>
<dbReference type="PANTHER" id="PTHR30443">
    <property type="entry name" value="INNER MEMBRANE PROTEIN"/>
    <property type="match status" value="1"/>
</dbReference>
<keyword evidence="5 8" id="KW-0812">Transmembrane</keyword>
<feature type="domain" description="Sulfatase N-terminal" evidence="9">
    <location>
        <begin position="257"/>
        <end position="545"/>
    </location>
</feature>
<dbReference type="EMBL" id="CP042218">
    <property type="protein sequence ID" value="QDW65605.1"/>
    <property type="molecule type" value="Genomic_DNA"/>
</dbReference>
<proteinExistence type="predicted"/>
<evidence type="ECO:0000256" key="3">
    <source>
        <dbReference type="ARBA" id="ARBA00022519"/>
    </source>
</evidence>
<evidence type="ECO:0000256" key="7">
    <source>
        <dbReference type="ARBA" id="ARBA00023136"/>
    </source>
</evidence>
<feature type="transmembrane region" description="Helical" evidence="8">
    <location>
        <begin position="73"/>
        <end position="94"/>
    </location>
</feature>
<protein>
    <submittedName>
        <fullName evidence="11">Phosphoethanolamine transferase</fullName>
    </submittedName>
</protein>
<dbReference type="AlphaFoldDB" id="A0A518N114"/>
<organism evidence="11 12">
    <name type="scientific">Luteimonas granuli</name>
    <dbReference type="NCBI Taxonomy" id="1176533"/>
    <lineage>
        <taxon>Bacteria</taxon>
        <taxon>Pseudomonadati</taxon>
        <taxon>Pseudomonadota</taxon>
        <taxon>Gammaproteobacteria</taxon>
        <taxon>Lysobacterales</taxon>
        <taxon>Lysobacteraceae</taxon>
        <taxon>Luteimonas</taxon>
    </lineage>
</organism>
<feature type="transmembrane region" description="Helical" evidence="8">
    <location>
        <begin position="101"/>
        <end position="122"/>
    </location>
</feature>
<dbReference type="Pfam" id="PF08019">
    <property type="entry name" value="EptA_B_N"/>
    <property type="match status" value="1"/>
</dbReference>
<evidence type="ECO:0000259" key="10">
    <source>
        <dbReference type="Pfam" id="PF08019"/>
    </source>
</evidence>
<dbReference type="OrthoDB" id="9786870at2"/>
<dbReference type="InterPro" id="IPR058130">
    <property type="entry name" value="PEA_transf_C"/>
</dbReference>
<reference evidence="11 12" key="1">
    <citation type="submission" date="2019-07" db="EMBL/GenBank/DDBJ databases">
        <title>Full genome sequence of Luteimonas sp. Gr-4.</title>
        <authorList>
            <person name="Im W.-T."/>
        </authorList>
    </citation>
    <scope>NUCLEOTIDE SEQUENCE [LARGE SCALE GENOMIC DNA]</scope>
    <source>
        <strain evidence="11 12">Gr-4</strain>
    </source>
</reference>
<dbReference type="NCBIfam" id="NF028537">
    <property type="entry name" value="P_eth_NH2_trans"/>
    <property type="match status" value="1"/>
</dbReference>
<evidence type="ECO:0000256" key="5">
    <source>
        <dbReference type="ARBA" id="ARBA00022692"/>
    </source>
</evidence>
<dbReference type="Pfam" id="PF00884">
    <property type="entry name" value="Sulfatase"/>
    <property type="match status" value="1"/>
</dbReference>
<keyword evidence="7 8" id="KW-0472">Membrane</keyword>
<evidence type="ECO:0000259" key="9">
    <source>
        <dbReference type="Pfam" id="PF00884"/>
    </source>
</evidence>
<feature type="transmembrane region" description="Helical" evidence="8">
    <location>
        <begin position="43"/>
        <end position="61"/>
    </location>
</feature>
<keyword evidence="4 11" id="KW-0808">Transferase</keyword>
<dbReference type="PANTHER" id="PTHR30443:SF0">
    <property type="entry name" value="PHOSPHOETHANOLAMINE TRANSFERASE EPTA"/>
    <property type="match status" value="1"/>
</dbReference>
<evidence type="ECO:0000256" key="2">
    <source>
        <dbReference type="ARBA" id="ARBA00022475"/>
    </source>
</evidence>
<evidence type="ECO:0000256" key="8">
    <source>
        <dbReference type="SAM" id="Phobius"/>
    </source>
</evidence>
<evidence type="ECO:0000313" key="12">
    <source>
        <dbReference type="Proteomes" id="UP000316584"/>
    </source>
</evidence>
<dbReference type="InterPro" id="IPR017850">
    <property type="entry name" value="Alkaline_phosphatase_core_sf"/>
</dbReference>
<evidence type="ECO:0000256" key="6">
    <source>
        <dbReference type="ARBA" id="ARBA00022989"/>
    </source>
</evidence>
<sequence length="579" mass="63135">MSAASRPLAPAFGRGRAGTVPLPARSGPLAALLRWRPVLRSETLILLASLYFTALSNPVFWKAAVPAPIAPRWILSLVLMAVAAQGFLLGLLLWPRIWRGMLFALVLLAAIAGHYMAAYGIYIDADMVRNVVNTDWAEARDLLGPDVLRPLLVSLPALLFLARVRITPRRPGRVLLVRAMFLVAMVMLGLAGAAVSMQSLSSFLRNQREVRYLLTPANAVVSLAKVASERPRSARVQLPIGEDAVQLPAATMRRPRLLVLVVGETARAANWGLGGYHRQTTPALARRDVVNYPHVTACGSSTEVSLPCMFSPQGRADYDGKAIRGHQSVLHVLQRAGVSVLWRDNQSGCKGVCSGLAFEDFRGGTDRDLCRGAHCFDGILVRDLAAAARREPGDRVLVLHMLGNHGPTYSERYPAGFARYTPVCATSDLGRCERAHIVNAYDNALLYTDHVLGQAIDALAGMEDYDTALLYLSDHGESLGENRLYLHGMPHAIAPVEQLRVPMVAWFSRGWRRQTGLDIACVRGSAGLEYTHDNLFHTLLGLTDVRTTLYDPGRDIYLPCRRGSQAHAGEAGPGPYGRP</sequence>
<evidence type="ECO:0000256" key="1">
    <source>
        <dbReference type="ARBA" id="ARBA00004429"/>
    </source>
</evidence>
<dbReference type="SUPFAM" id="SSF53649">
    <property type="entry name" value="Alkaline phosphatase-like"/>
    <property type="match status" value="1"/>
</dbReference>
<name>A0A518N114_9GAMM</name>